<dbReference type="GO" id="GO:0022841">
    <property type="term" value="F:potassium ion leak channel activity"/>
    <property type="evidence" value="ECO:0007669"/>
    <property type="project" value="TreeGrafter"/>
</dbReference>
<reference evidence="12" key="1">
    <citation type="submission" date="2022-07" db="EMBL/GenBank/DDBJ databases">
        <authorList>
            <person name="Trinca V."/>
            <person name="Uliana J.V.C."/>
            <person name="Torres T.T."/>
            <person name="Ward R.J."/>
            <person name="Monesi N."/>
        </authorList>
    </citation>
    <scope>NUCLEOTIDE SEQUENCE</scope>
    <source>
        <strain evidence="12">HSMRA1968</strain>
        <tissue evidence="12">Whole embryos</tissue>
    </source>
</reference>
<feature type="compositionally biased region" description="Polar residues" evidence="9">
    <location>
        <begin position="629"/>
        <end position="640"/>
    </location>
</feature>
<dbReference type="CDD" id="cd22249">
    <property type="entry name" value="UDM1_RNF168_RNF169-like"/>
    <property type="match status" value="1"/>
</dbReference>
<feature type="compositionally biased region" description="Polar residues" evidence="9">
    <location>
        <begin position="44"/>
        <end position="66"/>
    </location>
</feature>
<evidence type="ECO:0000259" key="11">
    <source>
        <dbReference type="Pfam" id="PF07885"/>
    </source>
</evidence>
<evidence type="ECO:0000256" key="6">
    <source>
        <dbReference type="ARBA" id="ARBA00023136"/>
    </source>
</evidence>
<evidence type="ECO:0000256" key="5">
    <source>
        <dbReference type="ARBA" id="ARBA00023065"/>
    </source>
</evidence>
<keyword evidence="6 10" id="KW-0472">Membrane</keyword>
<name>A0A9Q0NCF9_9DIPT</name>
<dbReference type="InterPro" id="IPR003280">
    <property type="entry name" value="2pore_dom_K_chnl"/>
</dbReference>
<dbReference type="GO" id="GO:0015271">
    <property type="term" value="F:outward rectifier potassium channel activity"/>
    <property type="evidence" value="ECO:0007669"/>
    <property type="project" value="TreeGrafter"/>
</dbReference>
<evidence type="ECO:0000256" key="3">
    <source>
        <dbReference type="ARBA" id="ARBA00022692"/>
    </source>
</evidence>
<dbReference type="AlphaFoldDB" id="A0A9Q0NCF9"/>
<keyword evidence="3 8" id="KW-0812">Transmembrane</keyword>
<feature type="transmembrane region" description="Helical" evidence="10">
    <location>
        <begin position="713"/>
        <end position="735"/>
    </location>
</feature>
<comment type="similarity">
    <text evidence="8">Belongs to the two pore domain potassium channel (TC 1.A.1.8) family.</text>
</comment>
<comment type="subcellular location">
    <subcellularLocation>
        <location evidence="1">Membrane</location>
        <topology evidence="1">Multi-pass membrane protein</topology>
    </subcellularLocation>
</comment>
<feature type="region of interest" description="Disordered" evidence="9">
    <location>
        <begin position="1"/>
        <end position="158"/>
    </location>
</feature>
<comment type="caution">
    <text evidence="12">The sequence shown here is derived from an EMBL/GenBank/DDBJ whole genome shotgun (WGS) entry which is preliminary data.</text>
</comment>
<dbReference type="PANTHER" id="PTHR11003:SF335">
    <property type="entry name" value="POTASSIUM CHANNEL DOMAIN-CONTAINING PROTEIN"/>
    <property type="match status" value="1"/>
</dbReference>
<evidence type="ECO:0000313" key="13">
    <source>
        <dbReference type="Proteomes" id="UP001151699"/>
    </source>
</evidence>
<evidence type="ECO:0000256" key="7">
    <source>
        <dbReference type="ARBA" id="ARBA00023303"/>
    </source>
</evidence>
<evidence type="ECO:0000256" key="2">
    <source>
        <dbReference type="ARBA" id="ARBA00022448"/>
    </source>
</evidence>
<keyword evidence="5 8" id="KW-0406">Ion transport</keyword>
<feature type="region of interest" description="Disordered" evidence="9">
    <location>
        <begin position="765"/>
        <end position="820"/>
    </location>
</feature>
<feature type="region of interest" description="Disordered" evidence="9">
    <location>
        <begin position="623"/>
        <end position="645"/>
    </location>
</feature>
<sequence length="820" mass="94077">MSENIDAPVVIRRRRKIVRQRDKTPEPTLKSGGAKPIYSDDESSSTAEQNSNNSRPKMKSVSTGSGISVHRSKILSRRDKGFGTSAVRSQSTPRVENNLESVETFTSRVTKHRSLSSPRQQKDESSESSPHHHRYDRDNDYSIGQIETTNAYRKGNETKELSKLEMNLRRFEEERRKFELEKRKFDREKREMDRIRYRRLEDFERKRLERKKEECKHPDELLQHYKVFDTGNDAHPTRHDPIKDKMMGKLSPILKKPRDPIKPIDNEIRLRTMSSPKITTPIEDDPTIFSNFEPMNSTVCDDYESSTEISSSSREGDFDEIDFSKLPVDEDNKPQILVPESENPPKLSWFSRIFGRKPPKQPEIVVKRSPDPMKDFHIDDNMSTVSLVKFFLIESRVVWRQLLSDHADEWEETKLIRNKCIADLIVLTIFCGMGGMIFRFVEGAFENFYKCGVRRVKRDFVDYLWTTSHNLREDDWKSAARSKLRSFEEELHSAHEAGMTSYSGMKAWTFINGIIYCMTVVTTIGYGHLTPKTKTGKTITIFYAIIGIPMFLILLADFGKLFTRGIKFMWAYVRRLYYTGSCRKVRKQAQVQDVIRGMNTMYEIATFRRPSMMMKGADVEVGKDEKDSQSPSQLTPPSNLDTPVTPMPPDVDIDDEFNLPISLALFLLLAYIFCGAAVYTMWEKWSFFEACYFVFISMSTIGFGDYVPNHPAFMMASILYLIFGLALTSMCINVVQVKLSDSFRHATAKIGATIGLTLAEEEALSQNATPTEDNDDTPSVHSTSLKANNPKVVIDEPPPLLPKKSDTSADNDNSTKKPKK</sequence>
<feature type="compositionally biased region" description="Polar residues" evidence="9">
    <location>
        <begin position="86"/>
        <end position="108"/>
    </location>
</feature>
<dbReference type="GO" id="GO:0005886">
    <property type="term" value="C:plasma membrane"/>
    <property type="evidence" value="ECO:0007669"/>
    <property type="project" value="TreeGrafter"/>
</dbReference>
<protein>
    <submittedName>
        <fullName evidence="12">TWiK family of potassium channels protein 18</fullName>
    </submittedName>
</protein>
<feature type="transmembrane region" description="Helical" evidence="10">
    <location>
        <begin position="657"/>
        <end position="680"/>
    </location>
</feature>
<feature type="transmembrane region" description="Helical" evidence="10">
    <location>
        <begin position="687"/>
        <end position="707"/>
    </location>
</feature>
<dbReference type="PANTHER" id="PTHR11003">
    <property type="entry name" value="POTASSIUM CHANNEL, SUBFAMILY K"/>
    <property type="match status" value="1"/>
</dbReference>
<feature type="domain" description="Potassium channel" evidence="11">
    <location>
        <begin position="504"/>
        <end position="563"/>
    </location>
</feature>
<feature type="transmembrane region" description="Helical" evidence="10">
    <location>
        <begin position="541"/>
        <end position="562"/>
    </location>
</feature>
<dbReference type="Gene3D" id="1.10.287.70">
    <property type="match status" value="1"/>
</dbReference>
<gene>
    <name evidence="12" type="primary">twk-18_1</name>
    <name evidence="12" type="ORF">Bhyg_02326</name>
</gene>
<dbReference type="EMBL" id="WJQU01000001">
    <property type="protein sequence ID" value="KAJ6647106.1"/>
    <property type="molecule type" value="Genomic_DNA"/>
</dbReference>
<feature type="compositionally biased region" description="Polar residues" evidence="9">
    <location>
        <begin position="765"/>
        <end position="787"/>
    </location>
</feature>
<dbReference type="OrthoDB" id="297496at2759"/>
<accession>A0A9Q0NCF9</accession>
<evidence type="ECO:0000256" key="4">
    <source>
        <dbReference type="ARBA" id="ARBA00022989"/>
    </source>
</evidence>
<feature type="domain" description="Potassium channel" evidence="11">
    <location>
        <begin position="667"/>
        <end position="739"/>
    </location>
</feature>
<keyword evidence="13" id="KW-1185">Reference proteome</keyword>
<dbReference type="SUPFAM" id="SSF81324">
    <property type="entry name" value="Voltage-gated potassium channels"/>
    <property type="match status" value="2"/>
</dbReference>
<dbReference type="InterPro" id="IPR013099">
    <property type="entry name" value="K_chnl_dom"/>
</dbReference>
<feature type="transmembrane region" description="Helical" evidence="10">
    <location>
        <begin position="507"/>
        <end position="529"/>
    </location>
</feature>
<keyword evidence="2 8" id="KW-0813">Transport</keyword>
<proteinExistence type="inferred from homology"/>
<evidence type="ECO:0000256" key="8">
    <source>
        <dbReference type="RuleBase" id="RU003857"/>
    </source>
</evidence>
<evidence type="ECO:0000256" key="9">
    <source>
        <dbReference type="SAM" id="MobiDB-lite"/>
    </source>
</evidence>
<evidence type="ECO:0000313" key="12">
    <source>
        <dbReference type="EMBL" id="KAJ6647106.1"/>
    </source>
</evidence>
<dbReference type="GO" id="GO:0030322">
    <property type="term" value="P:stabilization of membrane potential"/>
    <property type="evidence" value="ECO:0007669"/>
    <property type="project" value="TreeGrafter"/>
</dbReference>
<keyword evidence="4 10" id="KW-1133">Transmembrane helix</keyword>
<evidence type="ECO:0000256" key="1">
    <source>
        <dbReference type="ARBA" id="ARBA00004141"/>
    </source>
</evidence>
<dbReference type="PRINTS" id="PR01333">
    <property type="entry name" value="2POREKCHANEL"/>
</dbReference>
<organism evidence="12 13">
    <name type="scientific">Pseudolycoriella hygida</name>
    <dbReference type="NCBI Taxonomy" id="35572"/>
    <lineage>
        <taxon>Eukaryota</taxon>
        <taxon>Metazoa</taxon>
        <taxon>Ecdysozoa</taxon>
        <taxon>Arthropoda</taxon>
        <taxon>Hexapoda</taxon>
        <taxon>Insecta</taxon>
        <taxon>Pterygota</taxon>
        <taxon>Neoptera</taxon>
        <taxon>Endopterygota</taxon>
        <taxon>Diptera</taxon>
        <taxon>Nematocera</taxon>
        <taxon>Sciaroidea</taxon>
        <taxon>Sciaridae</taxon>
        <taxon>Pseudolycoriella</taxon>
    </lineage>
</organism>
<keyword evidence="7 8" id="KW-0407">Ion channel</keyword>
<evidence type="ECO:0000256" key="10">
    <source>
        <dbReference type="SAM" id="Phobius"/>
    </source>
</evidence>
<dbReference type="Proteomes" id="UP001151699">
    <property type="component" value="Chromosome A"/>
</dbReference>
<dbReference type="Pfam" id="PF07885">
    <property type="entry name" value="Ion_trans_2"/>
    <property type="match status" value="2"/>
</dbReference>